<dbReference type="OMA" id="CVMRVRN"/>
<comment type="caution">
    <text evidence="3">The sequence shown here is derived from an EMBL/GenBank/DDBJ whole genome shotgun (WGS) entry which is preliminary data.</text>
</comment>
<keyword evidence="2" id="KW-0732">Signal</keyword>
<dbReference type="VEuPathDB" id="FungiDB:SAPIO_CDS8235"/>
<name>A0A084FZ68_PSEDA</name>
<sequence length="330" mass="33068">MHYSLPLVAALASIASAHGVVTSIQGANGVSMPGLSIADGTPRDCSTNSCGSQADTSIIRDREINSGECGPLGRTQGNGPVSAETMIRNFMGEGAAPRNDGASESVGVEDDIPNNINQRKRHQRRQLGGVLGGLVNDLTGTGQDSKGGALGGLLGGLTGGGNGATGIGGLLGGGGDKSNGPPESSVAASAGVGATEGLPTCADDGTITMTYRQINQDGAGPLRASVDGTSGGTDANAFQTAEVTQDVPGLGIQGLSLATNTEFPLKVRMPEGMTCDATVAGVENVCVVRVRNGAAAGPFGGSAAFTQSPAARKRAIAFRLKKRMEFNNRS</sequence>
<evidence type="ECO:0008006" key="5">
    <source>
        <dbReference type="Google" id="ProtNLM"/>
    </source>
</evidence>
<proteinExistence type="predicted"/>
<dbReference type="OrthoDB" id="5310497at2759"/>
<dbReference type="InterPro" id="IPR021476">
    <property type="entry name" value="Egh16-like"/>
</dbReference>
<keyword evidence="4" id="KW-1185">Reference proteome</keyword>
<dbReference type="Pfam" id="PF11327">
    <property type="entry name" value="Egh16-like"/>
    <property type="match status" value="1"/>
</dbReference>
<evidence type="ECO:0000313" key="3">
    <source>
        <dbReference type="EMBL" id="KEZ40380.1"/>
    </source>
</evidence>
<dbReference type="HOGENOM" id="CLU_047729_4_0_1"/>
<dbReference type="RefSeq" id="XP_016640179.1">
    <property type="nucleotide sequence ID" value="XM_016789916.1"/>
</dbReference>
<dbReference type="PANTHER" id="PTHR34618">
    <property type="entry name" value="SURFACE PROTEIN MAS1, PUTATIVE-RELATED"/>
    <property type="match status" value="1"/>
</dbReference>
<feature type="compositionally biased region" description="Low complexity" evidence="1">
    <location>
        <begin position="184"/>
        <end position="193"/>
    </location>
</feature>
<dbReference type="EMBL" id="JOWA01000121">
    <property type="protein sequence ID" value="KEZ40380.1"/>
    <property type="molecule type" value="Genomic_DNA"/>
</dbReference>
<feature type="signal peptide" evidence="2">
    <location>
        <begin position="1"/>
        <end position="19"/>
    </location>
</feature>
<feature type="region of interest" description="Disordered" evidence="1">
    <location>
        <begin position="173"/>
        <end position="197"/>
    </location>
</feature>
<accession>A0A084FZ68</accession>
<gene>
    <name evidence="3" type="ORF">SAPIO_CDS8235</name>
</gene>
<dbReference type="PANTHER" id="PTHR34618:SF1">
    <property type="entry name" value="SECRETED PROTEIN"/>
    <property type="match status" value="1"/>
</dbReference>
<feature type="chain" id="PRO_5001775007" description="Cell surface protein" evidence="2">
    <location>
        <begin position="20"/>
        <end position="330"/>
    </location>
</feature>
<organism evidence="3 4">
    <name type="scientific">Pseudallescheria apiosperma</name>
    <name type="common">Scedosporium apiospermum</name>
    <dbReference type="NCBI Taxonomy" id="563466"/>
    <lineage>
        <taxon>Eukaryota</taxon>
        <taxon>Fungi</taxon>
        <taxon>Dikarya</taxon>
        <taxon>Ascomycota</taxon>
        <taxon>Pezizomycotina</taxon>
        <taxon>Sordariomycetes</taxon>
        <taxon>Hypocreomycetidae</taxon>
        <taxon>Microascales</taxon>
        <taxon>Microascaceae</taxon>
        <taxon>Scedosporium</taxon>
    </lineage>
</organism>
<dbReference type="GeneID" id="27727307"/>
<dbReference type="AlphaFoldDB" id="A0A084FZ68"/>
<dbReference type="KEGG" id="sapo:SAPIO_CDS8235"/>
<feature type="region of interest" description="Disordered" evidence="1">
    <location>
        <begin position="61"/>
        <end position="81"/>
    </location>
</feature>
<protein>
    <recommendedName>
        <fullName evidence="5">Cell surface protein</fullName>
    </recommendedName>
</protein>
<evidence type="ECO:0000256" key="2">
    <source>
        <dbReference type="SAM" id="SignalP"/>
    </source>
</evidence>
<evidence type="ECO:0000256" key="1">
    <source>
        <dbReference type="SAM" id="MobiDB-lite"/>
    </source>
</evidence>
<dbReference type="Proteomes" id="UP000028545">
    <property type="component" value="Unassembled WGS sequence"/>
</dbReference>
<evidence type="ECO:0000313" key="4">
    <source>
        <dbReference type="Proteomes" id="UP000028545"/>
    </source>
</evidence>
<reference evidence="3 4" key="1">
    <citation type="journal article" date="2014" name="Genome Announc.">
        <title>Draft genome sequence of the pathogenic fungus Scedosporium apiospermum.</title>
        <authorList>
            <person name="Vandeputte P."/>
            <person name="Ghamrawi S."/>
            <person name="Rechenmann M."/>
            <person name="Iltis A."/>
            <person name="Giraud S."/>
            <person name="Fleury M."/>
            <person name="Thornton C."/>
            <person name="Delhaes L."/>
            <person name="Meyer W."/>
            <person name="Papon N."/>
            <person name="Bouchara J.P."/>
        </authorList>
    </citation>
    <scope>NUCLEOTIDE SEQUENCE [LARGE SCALE GENOMIC DNA]</scope>
    <source>
        <strain evidence="3 4">IHEM 14462</strain>
    </source>
</reference>